<keyword evidence="7 12" id="KW-0238">DNA-binding</keyword>
<name>A0A8R1UJ01_PRIPA</name>
<keyword evidence="4 12" id="KW-0863">Zinc-finger</keyword>
<dbReference type="GO" id="GO:0004879">
    <property type="term" value="F:nuclear receptor activity"/>
    <property type="evidence" value="ECO:0000318"/>
    <property type="project" value="GO_Central"/>
</dbReference>
<dbReference type="SMART" id="SM00430">
    <property type="entry name" value="HOLI"/>
    <property type="match status" value="1"/>
</dbReference>
<comment type="subcellular location">
    <subcellularLocation>
        <location evidence="1 12">Nucleus</location>
    </subcellularLocation>
</comment>
<evidence type="ECO:0000256" key="9">
    <source>
        <dbReference type="ARBA" id="ARBA00023170"/>
    </source>
</evidence>
<keyword evidence="17" id="KW-1185">Reference proteome</keyword>
<feature type="compositionally biased region" description="Basic and acidic residues" evidence="13">
    <location>
        <begin position="109"/>
        <end position="119"/>
    </location>
</feature>
<keyword evidence="8 12" id="KW-0804">Transcription</keyword>
<dbReference type="GO" id="GO:0000122">
    <property type="term" value="P:negative regulation of transcription by RNA polymerase II"/>
    <property type="evidence" value="ECO:0000318"/>
    <property type="project" value="GO_Central"/>
</dbReference>
<dbReference type="PANTHER" id="PTHR47519">
    <property type="entry name" value="NUCLEAR HORMONE RECEPTOR FAMILY MEMBER NHR-31-RELATED"/>
    <property type="match status" value="1"/>
</dbReference>
<dbReference type="InterPro" id="IPR035500">
    <property type="entry name" value="NHR-like_dom_sf"/>
</dbReference>
<proteinExistence type="inferred from homology"/>
<dbReference type="InterPro" id="IPR052496">
    <property type="entry name" value="Orphan_Nuclear_Rcpt"/>
</dbReference>
<evidence type="ECO:0000256" key="11">
    <source>
        <dbReference type="ARBA" id="ARBA00037512"/>
    </source>
</evidence>
<dbReference type="GO" id="GO:0030154">
    <property type="term" value="P:cell differentiation"/>
    <property type="evidence" value="ECO:0000318"/>
    <property type="project" value="GO_Central"/>
</dbReference>
<dbReference type="Pfam" id="PF00104">
    <property type="entry name" value="Hormone_recep"/>
    <property type="match status" value="1"/>
</dbReference>
<dbReference type="SUPFAM" id="SSF48508">
    <property type="entry name" value="Nuclear receptor ligand-binding domain"/>
    <property type="match status" value="1"/>
</dbReference>
<keyword evidence="5 12" id="KW-0862">Zinc</keyword>
<keyword evidence="10 12" id="KW-0539">Nucleus</keyword>
<evidence type="ECO:0000256" key="7">
    <source>
        <dbReference type="ARBA" id="ARBA00023125"/>
    </source>
</evidence>
<protein>
    <submittedName>
        <fullName evidence="16">Nuclear receptor</fullName>
    </submittedName>
</protein>
<dbReference type="GO" id="GO:0090575">
    <property type="term" value="C:RNA polymerase II transcription regulator complex"/>
    <property type="evidence" value="ECO:0000318"/>
    <property type="project" value="GO_Central"/>
</dbReference>
<dbReference type="Pfam" id="PF00105">
    <property type="entry name" value="zf-C4"/>
    <property type="match status" value="1"/>
</dbReference>
<comment type="function">
    <text evidence="11">Orphan nuclear receptor.</text>
</comment>
<dbReference type="PROSITE" id="PS51843">
    <property type="entry name" value="NR_LBD"/>
    <property type="match status" value="1"/>
</dbReference>
<dbReference type="PROSITE" id="PS51030">
    <property type="entry name" value="NUCLEAR_REC_DBD_2"/>
    <property type="match status" value="1"/>
</dbReference>
<evidence type="ECO:0000256" key="4">
    <source>
        <dbReference type="ARBA" id="ARBA00022771"/>
    </source>
</evidence>
<accession>A0A8R1UJ01</accession>
<evidence type="ECO:0000256" key="6">
    <source>
        <dbReference type="ARBA" id="ARBA00023015"/>
    </source>
</evidence>
<dbReference type="SUPFAM" id="SSF57716">
    <property type="entry name" value="Glucocorticoid receptor-like (DNA-binding domain)"/>
    <property type="match status" value="1"/>
</dbReference>
<evidence type="ECO:0000256" key="10">
    <source>
        <dbReference type="ARBA" id="ARBA00023242"/>
    </source>
</evidence>
<evidence type="ECO:0000256" key="1">
    <source>
        <dbReference type="ARBA" id="ARBA00004123"/>
    </source>
</evidence>
<dbReference type="GO" id="GO:0042632">
    <property type="term" value="P:cholesterol homeostasis"/>
    <property type="evidence" value="ECO:0000318"/>
    <property type="project" value="GO_Central"/>
</dbReference>
<dbReference type="PANTHER" id="PTHR47519:SF5">
    <property type="entry name" value="NUCLEAR HORMONE RECEPTOR E75"/>
    <property type="match status" value="1"/>
</dbReference>
<evidence type="ECO:0000313" key="17">
    <source>
        <dbReference type="Proteomes" id="UP000005239"/>
    </source>
</evidence>
<evidence type="ECO:0000256" key="13">
    <source>
        <dbReference type="SAM" id="MobiDB-lite"/>
    </source>
</evidence>
<dbReference type="GO" id="GO:0050728">
    <property type="term" value="P:negative regulation of inflammatory response"/>
    <property type="evidence" value="ECO:0000318"/>
    <property type="project" value="GO_Central"/>
</dbReference>
<dbReference type="GO" id="GO:0045944">
    <property type="term" value="P:positive regulation of transcription by RNA polymerase II"/>
    <property type="evidence" value="ECO:0000318"/>
    <property type="project" value="GO_Central"/>
</dbReference>
<evidence type="ECO:0000256" key="12">
    <source>
        <dbReference type="RuleBase" id="RU004334"/>
    </source>
</evidence>
<feature type="domain" description="Nuclear receptor" evidence="14">
    <location>
        <begin position="38"/>
        <end position="113"/>
    </location>
</feature>
<evidence type="ECO:0000259" key="15">
    <source>
        <dbReference type="PROSITE" id="PS51843"/>
    </source>
</evidence>
<evidence type="ECO:0000256" key="3">
    <source>
        <dbReference type="ARBA" id="ARBA00022723"/>
    </source>
</evidence>
<dbReference type="GO" id="GO:0030522">
    <property type="term" value="P:intracellular receptor signaling pathway"/>
    <property type="evidence" value="ECO:0000318"/>
    <property type="project" value="GO_Central"/>
</dbReference>
<dbReference type="Proteomes" id="UP000005239">
    <property type="component" value="Unassembled WGS sequence"/>
</dbReference>
<dbReference type="InterPro" id="IPR000536">
    <property type="entry name" value="Nucl_hrmn_rcpt_lig-bd"/>
</dbReference>
<feature type="compositionally biased region" description="Low complexity" evidence="13">
    <location>
        <begin position="123"/>
        <end position="135"/>
    </location>
</feature>
<dbReference type="FunFam" id="3.30.50.10:FF:000030">
    <property type="entry name" value="Nuclear Hormone Receptor family"/>
    <property type="match status" value="1"/>
</dbReference>
<evidence type="ECO:0000313" key="16">
    <source>
        <dbReference type="EnsemblMetazoa" id="PPA28597.1"/>
    </source>
</evidence>
<dbReference type="GO" id="GO:0000978">
    <property type="term" value="F:RNA polymerase II cis-regulatory region sequence-specific DNA binding"/>
    <property type="evidence" value="ECO:0000318"/>
    <property type="project" value="GO_Central"/>
</dbReference>
<reference evidence="17" key="1">
    <citation type="journal article" date="2008" name="Nat. Genet.">
        <title>The Pristionchus pacificus genome provides a unique perspective on nematode lifestyle and parasitism.</title>
        <authorList>
            <person name="Dieterich C."/>
            <person name="Clifton S.W."/>
            <person name="Schuster L.N."/>
            <person name="Chinwalla A."/>
            <person name="Delehaunty K."/>
            <person name="Dinkelacker I."/>
            <person name="Fulton L."/>
            <person name="Fulton R."/>
            <person name="Godfrey J."/>
            <person name="Minx P."/>
            <person name="Mitreva M."/>
            <person name="Roeseler W."/>
            <person name="Tian H."/>
            <person name="Witte H."/>
            <person name="Yang S.P."/>
            <person name="Wilson R.K."/>
            <person name="Sommer R.J."/>
        </authorList>
    </citation>
    <scope>NUCLEOTIDE SEQUENCE [LARGE SCALE GENOMIC DNA]</scope>
    <source>
        <strain evidence="17">PS312</strain>
    </source>
</reference>
<dbReference type="SMART" id="SM00399">
    <property type="entry name" value="ZnF_C4"/>
    <property type="match status" value="1"/>
</dbReference>
<organism evidence="16 17">
    <name type="scientific">Pristionchus pacificus</name>
    <name type="common">Parasitic nematode worm</name>
    <dbReference type="NCBI Taxonomy" id="54126"/>
    <lineage>
        <taxon>Eukaryota</taxon>
        <taxon>Metazoa</taxon>
        <taxon>Ecdysozoa</taxon>
        <taxon>Nematoda</taxon>
        <taxon>Chromadorea</taxon>
        <taxon>Rhabditida</taxon>
        <taxon>Rhabditina</taxon>
        <taxon>Diplogasteromorpha</taxon>
        <taxon>Diplogasteroidea</taxon>
        <taxon>Neodiplogasteridae</taxon>
        <taxon>Pristionchus</taxon>
    </lineage>
</organism>
<dbReference type="InterPro" id="IPR013088">
    <property type="entry name" value="Znf_NHR/GATA"/>
</dbReference>
<keyword evidence="6 12" id="KW-0805">Transcription regulation</keyword>
<dbReference type="GO" id="GO:0008270">
    <property type="term" value="F:zinc ion binding"/>
    <property type="evidence" value="ECO:0007669"/>
    <property type="project" value="UniProtKB-KW"/>
</dbReference>
<evidence type="ECO:0000259" key="14">
    <source>
        <dbReference type="PROSITE" id="PS51030"/>
    </source>
</evidence>
<comment type="similarity">
    <text evidence="2 12">Belongs to the nuclear hormone receptor family.</text>
</comment>
<dbReference type="GO" id="GO:0005634">
    <property type="term" value="C:nucleus"/>
    <property type="evidence" value="ECO:0000318"/>
    <property type="project" value="GO_Central"/>
</dbReference>
<dbReference type="PROSITE" id="PS00031">
    <property type="entry name" value="NUCLEAR_REC_DBD_1"/>
    <property type="match status" value="1"/>
</dbReference>
<dbReference type="Gene3D" id="3.30.50.10">
    <property type="entry name" value="Erythroid Transcription Factor GATA-1, subunit A"/>
    <property type="match status" value="1"/>
</dbReference>
<dbReference type="InterPro" id="IPR001628">
    <property type="entry name" value="Znf_hrmn_rcpt"/>
</dbReference>
<reference evidence="16" key="2">
    <citation type="submission" date="2022-06" db="UniProtKB">
        <authorList>
            <consortium name="EnsemblMetazoa"/>
        </authorList>
    </citation>
    <scope>IDENTIFICATION</scope>
    <source>
        <strain evidence="16">PS312</strain>
    </source>
</reference>
<sequence length="454" mass="49539">MEAALTLAQALGGPANISLDSSQDRDSENGDGMGSGEGGICVVCSDEASGKHYGVMTCNGCKGFFRRSVRAPKPYECRANGNCPIDRMARNGCRACRFKRCLDVGMDTDAIRPDRDKTGKRASQGGPTPSQSSGSLNDVLNAVKRYNTEDAFLDEPLFKKAKEEMLNVPIAPVQAVTMSDHHVLITLKQCDDQVLSMLDMAPPESLSSSSFTLIDAITHPTLLSPRFPMATDSDGVNANCTDIAKNCRRLFCQLVDFINSLRPVADFEVIEKASIAKNVAPSFILYNIVQYSINQDSPGHCLSLPLGQTVSRDASLLESPSEDSKTHVLAEMRVADIKSAVLEQLTNYAKDLDLSDLEQSAVRALIILEANYSVSKPSTALLEAARASIMDALQVYLLTKYSKQESIYRFGNIMLLIGKVQQHATLVLSFLQFAKDNSMPVDPVIDRFLLYPSF</sequence>
<keyword evidence="9 12" id="KW-0675">Receptor</keyword>
<dbReference type="Gene3D" id="1.10.565.10">
    <property type="entry name" value="Retinoid X Receptor"/>
    <property type="match status" value="1"/>
</dbReference>
<feature type="domain" description="NR LBD" evidence="15">
    <location>
        <begin position="205"/>
        <end position="453"/>
    </location>
</feature>
<dbReference type="EnsemblMetazoa" id="PPA28597.1">
    <property type="protein sequence ID" value="PPA28597.1"/>
    <property type="gene ID" value="WBGene00118151"/>
</dbReference>
<evidence type="ECO:0000256" key="2">
    <source>
        <dbReference type="ARBA" id="ARBA00005993"/>
    </source>
</evidence>
<evidence type="ECO:0000256" key="8">
    <source>
        <dbReference type="ARBA" id="ARBA00023163"/>
    </source>
</evidence>
<keyword evidence="3 12" id="KW-0479">Metal-binding</keyword>
<evidence type="ECO:0000256" key="5">
    <source>
        <dbReference type="ARBA" id="ARBA00022833"/>
    </source>
</evidence>
<dbReference type="AlphaFoldDB" id="A0A8R1UJ01"/>
<dbReference type="CDD" id="cd06916">
    <property type="entry name" value="NR_DBD_like"/>
    <property type="match status" value="1"/>
</dbReference>
<feature type="region of interest" description="Disordered" evidence="13">
    <location>
        <begin position="109"/>
        <end position="136"/>
    </location>
</feature>
<gene>
    <name evidence="16" type="primary">WBGene00118151</name>
</gene>
<dbReference type="PRINTS" id="PR00047">
    <property type="entry name" value="STROIDFINGER"/>
</dbReference>